<accession>A0A6H5HFX7</accession>
<dbReference type="OrthoDB" id="5824032at2759"/>
<gene>
    <name evidence="1" type="ORF">NTEN_LOCUS19608</name>
</gene>
<dbReference type="EMBL" id="CADCXU010028845">
    <property type="protein sequence ID" value="CAB0015264.1"/>
    <property type="molecule type" value="Genomic_DNA"/>
</dbReference>
<proteinExistence type="predicted"/>
<evidence type="ECO:0000313" key="2">
    <source>
        <dbReference type="Proteomes" id="UP000479000"/>
    </source>
</evidence>
<dbReference type="AlphaFoldDB" id="A0A6H5HFX7"/>
<protein>
    <submittedName>
        <fullName evidence="1">Uncharacterized protein</fullName>
    </submittedName>
</protein>
<dbReference type="PANTHER" id="PTHR21106">
    <property type="entry name" value="NADH DEHYDROGENASE [UBIQUINONE] 1 BETA SUBCOMPLEX SUBUNIT 6"/>
    <property type="match status" value="1"/>
</dbReference>
<sequence>MSSSASGGVKPMFLQAKLSRERERLHGAGMTAEERAWRAQWIKDQHLSPNEPRYVPELERELKNPIRRFYRAPMDKLQNALVPKVGETYARVIRYCSAKFLFGIAGIYAAAYYFKYNANDWTRKGGWRVVPSRKAVYPGHPDYPAKPDRFVGADYAARGFKESPI</sequence>
<dbReference type="Proteomes" id="UP000479000">
    <property type="component" value="Unassembled WGS sequence"/>
</dbReference>
<name>A0A6H5HFX7_9HEMI</name>
<dbReference type="Pfam" id="PF09782">
    <property type="entry name" value="NDUF_B6"/>
    <property type="match status" value="1"/>
</dbReference>
<reference evidence="1 2" key="1">
    <citation type="submission" date="2020-02" db="EMBL/GenBank/DDBJ databases">
        <authorList>
            <person name="Ferguson B K."/>
        </authorList>
    </citation>
    <scope>NUCLEOTIDE SEQUENCE [LARGE SCALE GENOMIC DNA]</scope>
</reference>
<dbReference type="PANTHER" id="PTHR21106:SF2">
    <property type="entry name" value="NADH DEHYDROGENASE [UBIQUINONE] 1 BETA SUBCOMPLEX SUBUNIT 6"/>
    <property type="match status" value="1"/>
</dbReference>
<dbReference type="GO" id="GO:0005739">
    <property type="term" value="C:mitochondrion"/>
    <property type="evidence" value="ECO:0007669"/>
    <property type="project" value="GOC"/>
</dbReference>
<dbReference type="GO" id="GO:0006120">
    <property type="term" value="P:mitochondrial electron transport, NADH to ubiquinone"/>
    <property type="evidence" value="ECO:0007669"/>
    <property type="project" value="InterPro"/>
</dbReference>
<organism evidence="1 2">
    <name type="scientific">Nesidiocoris tenuis</name>
    <dbReference type="NCBI Taxonomy" id="355587"/>
    <lineage>
        <taxon>Eukaryota</taxon>
        <taxon>Metazoa</taxon>
        <taxon>Ecdysozoa</taxon>
        <taxon>Arthropoda</taxon>
        <taxon>Hexapoda</taxon>
        <taxon>Insecta</taxon>
        <taxon>Pterygota</taxon>
        <taxon>Neoptera</taxon>
        <taxon>Paraneoptera</taxon>
        <taxon>Hemiptera</taxon>
        <taxon>Heteroptera</taxon>
        <taxon>Panheteroptera</taxon>
        <taxon>Cimicomorpha</taxon>
        <taxon>Miridae</taxon>
        <taxon>Dicyphina</taxon>
        <taxon>Nesidiocoris</taxon>
    </lineage>
</organism>
<keyword evidence="2" id="KW-1185">Reference proteome</keyword>
<evidence type="ECO:0000313" key="1">
    <source>
        <dbReference type="EMBL" id="CAB0015264.1"/>
    </source>
</evidence>
<dbReference type="InterPro" id="IPR019174">
    <property type="entry name" value="NADH_DH_b-subcmplx_su6"/>
</dbReference>